<dbReference type="Proteomes" id="UP000243579">
    <property type="component" value="Unassembled WGS sequence"/>
</dbReference>
<feature type="compositionally biased region" description="Acidic residues" evidence="1">
    <location>
        <begin position="28"/>
        <end position="51"/>
    </location>
</feature>
<evidence type="ECO:0000313" key="3">
    <source>
        <dbReference type="Proteomes" id="UP000243579"/>
    </source>
</evidence>
<dbReference type="OrthoDB" id="2160638at2759"/>
<organism evidence="2 3">
    <name type="scientific">Achlya hypogyna</name>
    <name type="common">Oomycete</name>
    <name type="synonym">Protoachlya hypogyna</name>
    <dbReference type="NCBI Taxonomy" id="1202772"/>
    <lineage>
        <taxon>Eukaryota</taxon>
        <taxon>Sar</taxon>
        <taxon>Stramenopiles</taxon>
        <taxon>Oomycota</taxon>
        <taxon>Saprolegniomycetes</taxon>
        <taxon>Saprolegniales</taxon>
        <taxon>Achlyaceae</taxon>
        <taxon>Achlya</taxon>
    </lineage>
</organism>
<dbReference type="STRING" id="1202772.A0A1V9YYG6"/>
<name>A0A1V9YYG6_ACHHY</name>
<sequence>MEAEDETGTLKQLKASLQSELDRKSDDDQYGSDFEEDFDEDVASTDALDDYDYVEVVEKP</sequence>
<proteinExistence type="predicted"/>
<evidence type="ECO:0000313" key="2">
    <source>
        <dbReference type="EMBL" id="OQR90697.1"/>
    </source>
</evidence>
<dbReference type="AlphaFoldDB" id="A0A1V9YYG6"/>
<gene>
    <name evidence="2" type="ORF">ACHHYP_05311</name>
</gene>
<dbReference type="EMBL" id="JNBR01000590">
    <property type="protein sequence ID" value="OQR90697.1"/>
    <property type="molecule type" value="Genomic_DNA"/>
</dbReference>
<reference evidence="2 3" key="1">
    <citation type="journal article" date="2014" name="Genome Biol. Evol.">
        <title>The secreted proteins of Achlya hypogyna and Thraustotheca clavata identify the ancestral oomycete secretome and reveal gene acquisitions by horizontal gene transfer.</title>
        <authorList>
            <person name="Misner I."/>
            <person name="Blouin N."/>
            <person name="Leonard G."/>
            <person name="Richards T.A."/>
            <person name="Lane C.E."/>
        </authorList>
    </citation>
    <scope>NUCLEOTIDE SEQUENCE [LARGE SCALE GENOMIC DNA]</scope>
    <source>
        <strain evidence="2 3">ATCC 48635</strain>
    </source>
</reference>
<protein>
    <submittedName>
        <fullName evidence="2">Uncharacterized protein</fullName>
    </submittedName>
</protein>
<comment type="caution">
    <text evidence="2">The sequence shown here is derived from an EMBL/GenBank/DDBJ whole genome shotgun (WGS) entry which is preliminary data.</text>
</comment>
<keyword evidence="3" id="KW-1185">Reference proteome</keyword>
<feature type="region of interest" description="Disordered" evidence="1">
    <location>
        <begin position="1"/>
        <end position="51"/>
    </location>
</feature>
<evidence type="ECO:0000256" key="1">
    <source>
        <dbReference type="SAM" id="MobiDB-lite"/>
    </source>
</evidence>
<accession>A0A1V9YYG6</accession>